<evidence type="ECO:0000313" key="2">
    <source>
        <dbReference type="EMBL" id="ALA58534.1"/>
    </source>
</evidence>
<dbReference type="InterPro" id="IPR023614">
    <property type="entry name" value="Porin_dom_sf"/>
</dbReference>
<dbReference type="AlphaFoldDB" id="A0A0K2GCF1"/>
<protein>
    <submittedName>
        <fullName evidence="2">Putative Phosphate-selective porin</fullName>
    </submittedName>
</protein>
<dbReference type="Proteomes" id="UP000069205">
    <property type="component" value="Chromosome"/>
</dbReference>
<dbReference type="KEGG" id="nmv:NITMOv2_2117"/>
<evidence type="ECO:0000256" key="1">
    <source>
        <dbReference type="SAM" id="MobiDB-lite"/>
    </source>
</evidence>
<reference evidence="2 3" key="1">
    <citation type="journal article" date="2015" name="Proc. Natl. Acad. Sci. U.S.A.">
        <title>Expanded metabolic versatility of ubiquitous nitrite-oxidizing bacteria from the genus Nitrospira.</title>
        <authorList>
            <person name="Koch H."/>
            <person name="Lucker S."/>
            <person name="Albertsen M."/>
            <person name="Kitzinger K."/>
            <person name="Herbold C."/>
            <person name="Spieck E."/>
            <person name="Nielsen P.H."/>
            <person name="Wagner M."/>
            <person name="Daims H."/>
        </authorList>
    </citation>
    <scope>NUCLEOTIDE SEQUENCE [LARGE SCALE GENOMIC DNA]</scope>
    <source>
        <strain evidence="2 3">NSP M-1</strain>
    </source>
</reference>
<evidence type="ECO:0000313" key="3">
    <source>
        <dbReference type="Proteomes" id="UP000069205"/>
    </source>
</evidence>
<dbReference type="STRING" id="42253.NITMOv2_2117"/>
<organism evidence="2 3">
    <name type="scientific">Nitrospira moscoviensis</name>
    <dbReference type="NCBI Taxonomy" id="42253"/>
    <lineage>
        <taxon>Bacteria</taxon>
        <taxon>Pseudomonadati</taxon>
        <taxon>Nitrospirota</taxon>
        <taxon>Nitrospiria</taxon>
        <taxon>Nitrospirales</taxon>
        <taxon>Nitrospiraceae</taxon>
        <taxon>Nitrospira</taxon>
    </lineage>
</organism>
<accession>A0A0K2GCF1</accession>
<sequence>MRVASRCGVYLGWLLWWHRQRRGRKKEPERLSPACPCLRQAPPGGPPPVAIGPPSQIQQAQPSPLEDILLERGVITTDDWIRIKAEEEKRAELAGAEIGILSSPRWYERIRVMGYIQTRYALLDNPMMDIPLSDRLATTDPNTFYIRRIRMVFMGQISDRLAFYFQPAYEGTQQALSNLEVVDAFADFFITKDKEHRIRFGQQRVLNSFDTLRSSSNRLELDRHESIQSGAPGERDLGVAYYWSPKISQLRYAQLATYHNGPGDYGDFGIMVYNGQTRNRPELNYDKHVSLRLAHPFELPDGRLLETGLFAYRGQFVVDPGTRSRCPVALHVQDGGTTGCQVLDERLTWYLWTPPQPSWGLLAEYTVGRGPERDSQGFIRESALYGGYVQPYYTWRTLPIGLLTTYVRYGEYYGGIKTINGVNGRSTTINLGLVWEPDTHWRFVAEWEYKEGLHSSLIRPGVPLTSTVPQAEFTGNLFRFQAQWFWN</sequence>
<feature type="region of interest" description="Disordered" evidence="1">
    <location>
        <begin position="28"/>
        <end position="59"/>
    </location>
</feature>
<gene>
    <name evidence="2" type="ORF">NITMOv2_2117</name>
</gene>
<name>A0A0K2GCF1_NITMO</name>
<dbReference type="PATRIC" id="fig|42253.5.peg.2086"/>
<keyword evidence="3" id="KW-1185">Reference proteome</keyword>
<dbReference type="Pfam" id="PF07396">
    <property type="entry name" value="Porin_O_P"/>
    <property type="match status" value="1"/>
</dbReference>
<dbReference type="EMBL" id="CP011801">
    <property type="protein sequence ID" value="ALA58534.1"/>
    <property type="molecule type" value="Genomic_DNA"/>
</dbReference>
<proteinExistence type="predicted"/>
<dbReference type="InterPro" id="IPR010870">
    <property type="entry name" value="Porin_O/P"/>
</dbReference>
<dbReference type="Gene3D" id="2.40.160.10">
    <property type="entry name" value="Porin"/>
    <property type="match status" value="1"/>
</dbReference>